<dbReference type="GO" id="GO:0016491">
    <property type="term" value="F:oxidoreductase activity"/>
    <property type="evidence" value="ECO:0007669"/>
    <property type="project" value="UniProtKB-KW"/>
</dbReference>
<reference evidence="3" key="2">
    <citation type="submission" date="2023-02" db="EMBL/GenBank/DDBJ databases">
        <title>'Rhodoalgimonas zhirmunskyi' gen. nov., isolated from a red alga.</title>
        <authorList>
            <person name="Nedashkovskaya O.I."/>
            <person name="Otstavnykh N.Y."/>
            <person name="Bystritskaya E.P."/>
            <person name="Balabanova L.A."/>
            <person name="Isaeva M.P."/>
        </authorList>
    </citation>
    <scope>NUCLEOTIDE SEQUENCE</scope>
    <source>
        <strain evidence="3">KCTC 52189</strain>
    </source>
</reference>
<proteinExistence type="predicted"/>
<keyword evidence="4" id="KW-1185">Reference proteome</keyword>
<dbReference type="PANTHER" id="PTHR13847:SF289">
    <property type="entry name" value="GLYCINE OXIDASE"/>
    <property type="match status" value="1"/>
</dbReference>
<feature type="domain" description="FAD dependent oxidoreductase" evidence="2">
    <location>
        <begin position="2"/>
        <end position="332"/>
    </location>
</feature>
<keyword evidence="1" id="KW-0560">Oxidoreductase</keyword>
<dbReference type="Gene3D" id="3.50.50.60">
    <property type="entry name" value="FAD/NAD(P)-binding domain"/>
    <property type="match status" value="1"/>
</dbReference>
<dbReference type="InterPro" id="IPR036188">
    <property type="entry name" value="FAD/NAD-bd_sf"/>
</dbReference>
<accession>A0AAE3WF96</accession>
<sequence>MRVVIIGAGIIGASVAWHLSRRGVRATVVEAGPVAGAASGRGFGWINASFHLDSDHFRLRLAAMGAWRRLASELPEGVVEWPGCLWWEAQGTALESFQDDLKALGYPVEIVSKEGFRTLEPGVADPPEQALRFADEGAVDLGRAVRALLAKAGVRVIAGVAVRRIEETAGRVTGVALEAGRIPADAVVVAAGIGAPGLVTPFGVTLPMLSRPGLLLRTRPVAPVVRHILSSPRQELRQDNAGQIWAPTSASHQCDETETVVDRPDALADQALSRIRRMLPGIPLDWAEVVLAQRPVPGDGRPVMGPAGPEGLYLAVMHSGATLGALAGEMIAGCVMGDDVKGLARWRLERFGQGEAG</sequence>
<dbReference type="GO" id="GO:0005737">
    <property type="term" value="C:cytoplasm"/>
    <property type="evidence" value="ECO:0007669"/>
    <property type="project" value="TreeGrafter"/>
</dbReference>
<dbReference type="EMBL" id="JANHAX010000005">
    <property type="protein sequence ID" value="MDQ2091305.1"/>
    <property type="molecule type" value="Genomic_DNA"/>
</dbReference>
<dbReference type="Pfam" id="PF01266">
    <property type="entry name" value="DAO"/>
    <property type="match status" value="1"/>
</dbReference>
<dbReference type="RefSeq" id="WP_306736600.1">
    <property type="nucleotide sequence ID" value="NZ_JANHAX010000005.1"/>
</dbReference>
<protein>
    <submittedName>
        <fullName evidence="3">FAD-binding oxidoreductase</fullName>
    </submittedName>
</protein>
<dbReference type="PANTHER" id="PTHR13847">
    <property type="entry name" value="SARCOSINE DEHYDROGENASE-RELATED"/>
    <property type="match status" value="1"/>
</dbReference>
<organism evidence="3 4">
    <name type="scientific">Marimonas arenosa</name>
    <dbReference type="NCBI Taxonomy" id="1795305"/>
    <lineage>
        <taxon>Bacteria</taxon>
        <taxon>Pseudomonadati</taxon>
        <taxon>Pseudomonadota</taxon>
        <taxon>Alphaproteobacteria</taxon>
        <taxon>Rhodobacterales</taxon>
        <taxon>Paracoccaceae</taxon>
        <taxon>Marimonas</taxon>
    </lineage>
</organism>
<dbReference type="AlphaFoldDB" id="A0AAE3WF96"/>
<evidence type="ECO:0000313" key="3">
    <source>
        <dbReference type="EMBL" id="MDQ2091305.1"/>
    </source>
</evidence>
<dbReference type="SUPFAM" id="SSF51905">
    <property type="entry name" value="FAD/NAD(P)-binding domain"/>
    <property type="match status" value="1"/>
</dbReference>
<comment type="caution">
    <text evidence="3">The sequence shown here is derived from an EMBL/GenBank/DDBJ whole genome shotgun (WGS) entry which is preliminary data.</text>
</comment>
<dbReference type="Proteomes" id="UP001226762">
    <property type="component" value="Unassembled WGS sequence"/>
</dbReference>
<evidence type="ECO:0000313" key="4">
    <source>
        <dbReference type="Proteomes" id="UP001226762"/>
    </source>
</evidence>
<dbReference type="InterPro" id="IPR006076">
    <property type="entry name" value="FAD-dep_OxRdtase"/>
</dbReference>
<evidence type="ECO:0000259" key="2">
    <source>
        <dbReference type="Pfam" id="PF01266"/>
    </source>
</evidence>
<dbReference type="PRINTS" id="PR00420">
    <property type="entry name" value="RNGMNOXGNASE"/>
</dbReference>
<evidence type="ECO:0000256" key="1">
    <source>
        <dbReference type="ARBA" id="ARBA00023002"/>
    </source>
</evidence>
<name>A0AAE3WF96_9RHOB</name>
<reference evidence="3" key="1">
    <citation type="submission" date="2022-07" db="EMBL/GenBank/DDBJ databases">
        <authorList>
            <person name="Otstavnykh N."/>
            <person name="Isaeva M."/>
            <person name="Bystritskaya E."/>
        </authorList>
    </citation>
    <scope>NUCLEOTIDE SEQUENCE</scope>
    <source>
        <strain evidence="3">KCTC 52189</strain>
    </source>
</reference>
<gene>
    <name evidence="3" type="ORF">NO357_15500</name>
</gene>
<dbReference type="Gene3D" id="3.30.9.10">
    <property type="entry name" value="D-Amino Acid Oxidase, subunit A, domain 2"/>
    <property type="match status" value="1"/>
</dbReference>